<proteinExistence type="predicted"/>
<name>X1VUZ4_9ZZZZ</name>
<protein>
    <submittedName>
        <fullName evidence="1">Uncharacterized protein</fullName>
    </submittedName>
</protein>
<dbReference type="EMBL" id="BARW01038263">
    <property type="protein sequence ID" value="GAJ21551.1"/>
    <property type="molecule type" value="Genomic_DNA"/>
</dbReference>
<feature type="non-terminal residue" evidence="1">
    <location>
        <position position="1"/>
    </location>
</feature>
<evidence type="ECO:0000313" key="1">
    <source>
        <dbReference type="EMBL" id="GAJ21551.1"/>
    </source>
</evidence>
<accession>X1VUZ4</accession>
<organism evidence="1">
    <name type="scientific">marine sediment metagenome</name>
    <dbReference type="NCBI Taxonomy" id="412755"/>
    <lineage>
        <taxon>unclassified sequences</taxon>
        <taxon>metagenomes</taxon>
        <taxon>ecological metagenomes</taxon>
    </lineage>
</organism>
<gene>
    <name evidence="1" type="ORF">S12H4_58780</name>
</gene>
<dbReference type="AlphaFoldDB" id="X1VUZ4"/>
<reference evidence="1" key="1">
    <citation type="journal article" date="2014" name="Front. Microbiol.">
        <title>High frequency of phylogenetically diverse reductive dehalogenase-homologous genes in deep subseafloor sedimentary metagenomes.</title>
        <authorList>
            <person name="Kawai M."/>
            <person name="Futagami T."/>
            <person name="Toyoda A."/>
            <person name="Takaki Y."/>
            <person name="Nishi S."/>
            <person name="Hori S."/>
            <person name="Arai W."/>
            <person name="Tsubouchi T."/>
            <person name="Morono Y."/>
            <person name="Uchiyama I."/>
            <person name="Ito T."/>
            <person name="Fujiyama A."/>
            <person name="Inagaki F."/>
            <person name="Takami H."/>
        </authorList>
    </citation>
    <scope>NUCLEOTIDE SEQUENCE</scope>
    <source>
        <strain evidence="1">Expedition CK06-06</strain>
    </source>
</reference>
<comment type="caution">
    <text evidence="1">The sequence shown here is derived from an EMBL/GenBank/DDBJ whole genome shotgun (WGS) entry which is preliminary data.</text>
</comment>
<sequence>NGTSWVNMWELPSDITQSFSHAPASVGLYVVNGINLTDGGSTNGIYGKFDFFQMKLASINKAAR</sequence>